<evidence type="ECO:0000313" key="2">
    <source>
        <dbReference type="Proteomes" id="UP000663853"/>
    </source>
</evidence>
<dbReference type="EMBL" id="CAJMXA010000021">
    <property type="protein sequence ID" value="CAE6411540.1"/>
    <property type="molecule type" value="Genomic_DNA"/>
</dbReference>
<evidence type="ECO:0000313" key="1">
    <source>
        <dbReference type="EMBL" id="CAE6411540.1"/>
    </source>
</evidence>
<dbReference type="Proteomes" id="UP000663853">
    <property type="component" value="Unassembled WGS sequence"/>
</dbReference>
<comment type="caution">
    <text evidence="1">The sequence shown here is derived from an EMBL/GenBank/DDBJ whole genome shotgun (WGS) entry which is preliminary data.</text>
</comment>
<dbReference type="AlphaFoldDB" id="A0A8H2X241"/>
<gene>
    <name evidence="1" type="ORF">RDB_LOCUS1503</name>
</gene>
<accession>A0A8H2X241</accession>
<proteinExistence type="predicted"/>
<reference evidence="1" key="1">
    <citation type="submission" date="2021-01" db="EMBL/GenBank/DDBJ databases">
        <authorList>
            <person name="Kaushik A."/>
        </authorList>
    </citation>
    <scope>NUCLEOTIDE SEQUENCE</scope>
    <source>
        <strain evidence="1">AG6-10EEA</strain>
    </source>
</reference>
<name>A0A8H2X241_9AGAM</name>
<protein>
    <submittedName>
        <fullName evidence="1">Uncharacterized protein</fullName>
    </submittedName>
</protein>
<organism evidence="1 2">
    <name type="scientific">Rhizoctonia solani</name>
    <dbReference type="NCBI Taxonomy" id="456999"/>
    <lineage>
        <taxon>Eukaryota</taxon>
        <taxon>Fungi</taxon>
        <taxon>Dikarya</taxon>
        <taxon>Basidiomycota</taxon>
        <taxon>Agaricomycotina</taxon>
        <taxon>Agaricomycetes</taxon>
        <taxon>Cantharellales</taxon>
        <taxon>Ceratobasidiaceae</taxon>
        <taxon>Rhizoctonia</taxon>
    </lineage>
</organism>
<sequence length="1198" mass="134307">MVVLSTLGQIHFTSVEHGEFATKEGQKKPEASTVVDSRLFKTVGLKYPTTLQELQVAETQILQRLQVTLLDAFENPELGRYCKTLVFDNPPQPANKQSALSTTIDPSTEEQNATVATKSRAFYEPGNHTPQLGVTHGPSSTSDIGLATTEWIISLSSIEVHWVKTGWKLFDKGVYSQAAFCFRKADLLIEHDIATAYESRRQARLLRASPSVSRSMTCAAFTRAAEEFVGCAILSKGREQISCYLRAAECHTQTEDWAAAAGAYYLANEFNMAARAFRRAGSIDEAVEIIKNHRDNMYENVTEEIIGVARLEYFRTNQLEKASGLFDEVEEQLEYMEDYGFTGDPIHVLEHHRRYDQAAELAFTENNVVEGVRLLLLSDDPASVQKGVERAFRELWKLHPFGHAGNEQQNPIIALLMEQLSAIEVLSDDESCELEAFKALHGNDVERLFVLARSNQVATLDSDGPTPSSSILALLCFSHGLRLLALHENSTLPGFVKNAKLVLNYISQLLRFARSLDIASLHTQKLLGFELVAYSENGESELHSPEFWIHSTSPMFESAQKLSGDISSDSSALELSPLTITESDTRRLALTALHNTEALPALIPDASLNSQTVLTPSPPGARTHYMNLTQAFRIHRQNYTPKLHSSRLVRPRDDLMVESSGTAPVKYSIVHDFINFYARKTPDVISRAIRAVHHIVHKPLAIETNVFVNILEFIGREIIMQWRLHQKGNAGELVFDKLLVPRSWAFKMIERSPLPQQKGILLRDFFNVLYRALELLRSFEPSSSPLYGFNRLGLLVRSVLIMRVCRLIVLVANNVSIASLAKEEMRQAIVLSLAGPGNVHPVLCARFMGADSWHDLWNAVRYSPLNRGADELVCLFCRQEDNKLPNISAVKPIIYSNLNSELGQLLSLVEPAARPDPRANPLVPQVHHAPPEVNNNTIQIKKTTPVDQLNVGEPPDLVVLEGNLPSTSQVGPKCPLAISELESGRKILVCYRRYALRQQIKMKKAVKTIWACYLRHKLYHRSPMTATEKQIRKLHNEYKNDVKSIDCPPLYAKASRSHGRILLGFMPHALVYLRGLERINQQQKETNKKRLQKVQHAELDEIRNRMDACAALAKKIKVLARQIAPGSSALHKMDTLREEVKRVDLLRVETLNAFGEDAIPKPLEEQYSLGISVILTPPLAEVVSKLLKPELNVSYLGI</sequence>